<feature type="signal peptide" evidence="1">
    <location>
        <begin position="1"/>
        <end position="26"/>
    </location>
</feature>
<feature type="chain" id="PRO_5046281820" description="Secreted protein" evidence="1">
    <location>
        <begin position="27"/>
        <end position="96"/>
    </location>
</feature>
<gene>
    <name evidence="2" type="ORF">ACFQRF_23530</name>
</gene>
<dbReference type="EMBL" id="JBHTBH010000013">
    <property type="protein sequence ID" value="MFC7330707.1"/>
    <property type="molecule type" value="Genomic_DNA"/>
</dbReference>
<evidence type="ECO:0000313" key="2">
    <source>
        <dbReference type="EMBL" id="MFC7330707.1"/>
    </source>
</evidence>
<evidence type="ECO:0000256" key="1">
    <source>
        <dbReference type="SAM" id="SignalP"/>
    </source>
</evidence>
<reference evidence="3" key="1">
    <citation type="journal article" date="2019" name="Int. J. Syst. Evol. Microbiol.">
        <title>The Global Catalogue of Microorganisms (GCM) 10K type strain sequencing project: providing services to taxonomists for standard genome sequencing and annotation.</title>
        <authorList>
            <consortium name="The Broad Institute Genomics Platform"/>
            <consortium name="The Broad Institute Genome Sequencing Center for Infectious Disease"/>
            <person name="Wu L."/>
            <person name="Ma J."/>
        </authorList>
    </citation>
    <scope>NUCLEOTIDE SEQUENCE [LARGE SCALE GENOMIC DNA]</scope>
    <source>
        <strain evidence="3">CGMCC 4.7382</strain>
    </source>
</reference>
<name>A0ABW2KNG4_9ACTN</name>
<protein>
    <recommendedName>
        <fullName evidence="4">Secreted protein</fullName>
    </recommendedName>
</protein>
<sequence>MKRVVSLLAALVAAVGLAMVPTTANAEIEQAAACRPWYDSRTFGVSCSGGPYIAVAQCTNGRTVQGASASNGSWSYAYCATVGSNYRIGTGYGLYI</sequence>
<dbReference type="Proteomes" id="UP001596540">
    <property type="component" value="Unassembled WGS sequence"/>
</dbReference>
<accession>A0ABW2KNG4</accession>
<keyword evidence="3" id="KW-1185">Reference proteome</keyword>
<organism evidence="2 3">
    <name type="scientific">Marinactinospora rubrisoli</name>
    <dbReference type="NCBI Taxonomy" id="2715399"/>
    <lineage>
        <taxon>Bacteria</taxon>
        <taxon>Bacillati</taxon>
        <taxon>Actinomycetota</taxon>
        <taxon>Actinomycetes</taxon>
        <taxon>Streptosporangiales</taxon>
        <taxon>Nocardiopsidaceae</taxon>
        <taxon>Marinactinospora</taxon>
    </lineage>
</organism>
<keyword evidence="1" id="KW-0732">Signal</keyword>
<evidence type="ECO:0000313" key="3">
    <source>
        <dbReference type="Proteomes" id="UP001596540"/>
    </source>
</evidence>
<evidence type="ECO:0008006" key="4">
    <source>
        <dbReference type="Google" id="ProtNLM"/>
    </source>
</evidence>
<dbReference type="RefSeq" id="WP_379873352.1">
    <property type="nucleotide sequence ID" value="NZ_JBHTBH010000013.1"/>
</dbReference>
<comment type="caution">
    <text evidence="2">The sequence shown here is derived from an EMBL/GenBank/DDBJ whole genome shotgun (WGS) entry which is preliminary data.</text>
</comment>
<proteinExistence type="predicted"/>